<feature type="region of interest" description="Disordered" evidence="1">
    <location>
        <begin position="89"/>
        <end position="154"/>
    </location>
</feature>
<evidence type="ECO:0000313" key="2">
    <source>
        <dbReference type="EMBL" id="WVW81587.1"/>
    </source>
</evidence>
<feature type="compositionally biased region" description="Basic and acidic residues" evidence="1">
    <location>
        <begin position="89"/>
        <end position="100"/>
    </location>
</feature>
<evidence type="ECO:0000256" key="1">
    <source>
        <dbReference type="SAM" id="MobiDB-lite"/>
    </source>
</evidence>
<accession>A0AAJ8K6F8</accession>
<feature type="compositionally biased region" description="Low complexity" evidence="1">
    <location>
        <begin position="456"/>
        <end position="471"/>
    </location>
</feature>
<dbReference type="EMBL" id="CP144542">
    <property type="protein sequence ID" value="WVW81587.1"/>
    <property type="molecule type" value="Genomic_DNA"/>
</dbReference>
<feature type="compositionally biased region" description="Basic and acidic residues" evidence="1">
    <location>
        <begin position="658"/>
        <end position="678"/>
    </location>
</feature>
<feature type="compositionally biased region" description="Low complexity" evidence="1">
    <location>
        <begin position="506"/>
        <end position="556"/>
    </location>
</feature>
<dbReference type="RefSeq" id="XP_065725767.1">
    <property type="nucleotide sequence ID" value="XM_065869695.1"/>
</dbReference>
<feature type="compositionally biased region" description="Polar residues" evidence="1">
    <location>
        <begin position="101"/>
        <end position="134"/>
    </location>
</feature>
<organism evidence="2 3">
    <name type="scientific">Kwoniella bestiolae CBS 10118</name>
    <dbReference type="NCBI Taxonomy" id="1296100"/>
    <lineage>
        <taxon>Eukaryota</taxon>
        <taxon>Fungi</taxon>
        <taxon>Dikarya</taxon>
        <taxon>Basidiomycota</taxon>
        <taxon>Agaricomycotina</taxon>
        <taxon>Tremellomycetes</taxon>
        <taxon>Tremellales</taxon>
        <taxon>Cryptococcaceae</taxon>
        <taxon>Kwoniella</taxon>
    </lineage>
</organism>
<feature type="compositionally biased region" description="Basic and acidic residues" evidence="1">
    <location>
        <begin position="200"/>
        <end position="211"/>
    </location>
</feature>
<reference evidence="2" key="1">
    <citation type="submission" date="2013-07" db="EMBL/GenBank/DDBJ databases">
        <authorList>
            <consortium name="The Broad Institute Genome Sequencing Platform"/>
            <person name="Cuomo C."/>
            <person name="Litvintseva A."/>
            <person name="Chen Y."/>
            <person name="Heitman J."/>
            <person name="Sun S."/>
            <person name="Springer D."/>
            <person name="Dromer F."/>
            <person name="Young S.K."/>
            <person name="Zeng Q."/>
            <person name="Gargeya S."/>
            <person name="Fitzgerald M."/>
            <person name="Abouelleil A."/>
            <person name="Alvarado L."/>
            <person name="Berlin A.M."/>
            <person name="Chapman S.B."/>
            <person name="Dewar J."/>
            <person name="Goldberg J."/>
            <person name="Griggs A."/>
            <person name="Gujja S."/>
            <person name="Hansen M."/>
            <person name="Howarth C."/>
            <person name="Imamovic A."/>
            <person name="Larimer J."/>
            <person name="McCowan C."/>
            <person name="Murphy C."/>
            <person name="Pearson M."/>
            <person name="Priest M."/>
            <person name="Roberts A."/>
            <person name="Saif S."/>
            <person name="Shea T."/>
            <person name="Sykes S."/>
            <person name="Wortman J."/>
            <person name="Nusbaum C."/>
            <person name="Birren B."/>
        </authorList>
    </citation>
    <scope>NUCLEOTIDE SEQUENCE</scope>
    <source>
        <strain evidence="2">CBS 10118</strain>
    </source>
</reference>
<feature type="compositionally biased region" description="Basic and acidic residues" evidence="1">
    <location>
        <begin position="607"/>
        <end position="641"/>
    </location>
</feature>
<sequence length="744" mass="79046">MLQVSLYHRIACSTTVLTTSTHIEILRSKITCKFRYLHLRLLERLDGILACILILPRTEGTASTMPLPVERSQGSVSALVARFQTAANRDAEATARENRRASLQPSSAGGTLGNSRRISSSGLWTASPSPSPGNTPRLGDSATLPNVEADKDKEVLKDKRRDVIATERDTKKDAIEELGKKVEELDIKKTTPQKSNSKPDPIEVEVKENDSPSRPPKSPKRLSIAGESVNGMTTLPVPTHAEESRDYEEGKKDISDVDDRKDDKLKSSNAQDVDKPKQSTSSTSTSKPTTTSTPSRKTPSSTRKPSLSPSTTTKPLPPVSTTKSTPKSRLSTTTPTPARARTSLGHQTSTTSTKKPSSSSTATPPVSRTPKPLVPSHTGPTHRTPSSNTNPHTVPSPLKPHLTGTPIKPTASSLAKARIPSGPLSTPSSTSTAKTKRESFSLGRSSGRSSLGGGRNSLSPSPSPAATSIPSKVTASGGGGTGSRLLQGTAASRARSAGVPHHESPSKTSSTTTPAKPPTKAGSTSSIRTPISTTRTPSAQTQNRARTPASSTSTSRVRVKPQSQSQNQTQKNGTTENDTPSKATTPKTPSVGRSPIGRLGLAAAGMRRPEGPMSEKGEKAREEGKIREEQEQDRVEALRDREEEEVKEEMQELTEPLSETKREEELNGVKDGKEDPIQRPKTPSPSPPAAGTETVEVEAPREDPGAGEVLVKADAADGSISEDDQKIQGGEVGNESLEEIPDIE</sequence>
<feature type="compositionally biased region" description="Basic and acidic residues" evidence="1">
    <location>
        <begin position="240"/>
        <end position="277"/>
    </location>
</feature>
<dbReference type="AlphaFoldDB" id="A0AAJ8K6F8"/>
<evidence type="ECO:0000313" key="3">
    <source>
        <dbReference type="Proteomes" id="UP000092730"/>
    </source>
</evidence>
<feature type="region of interest" description="Disordered" evidence="1">
    <location>
        <begin position="186"/>
        <end position="744"/>
    </location>
</feature>
<reference evidence="2" key="2">
    <citation type="submission" date="2024-02" db="EMBL/GenBank/DDBJ databases">
        <title>Comparative genomics of Cryptococcus and Kwoniella reveals pathogenesis evolution and contrasting modes of karyotype evolution via chromosome fusion or intercentromeric recombination.</title>
        <authorList>
            <person name="Coelho M.A."/>
            <person name="David-Palma M."/>
            <person name="Shea T."/>
            <person name="Bowers K."/>
            <person name="McGinley-Smith S."/>
            <person name="Mohammad A.W."/>
            <person name="Gnirke A."/>
            <person name="Yurkov A.M."/>
            <person name="Nowrousian M."/>
            <person name="Sun S."/>
            <person name="Cuomo C.A."/>
            <person name="Heitman J."/>
        </authorList>
    </citation>
    <scope>NUCLEOTIDE SEQUENCE</scope>
    <source>
        <strain evidence="2">CBS 10118</strain>
    </source>
</reference>
<feature type="compositionally biased region" description="Low complexity" evidence="1">
    <location>
        <begin position="420"/>
        <end position="432"/>
    </location>
</feature>
<feature type="compositionally biased region" description="Polar residues" evidence="1">
    <location>
        <begin position="378"/>
        <end position="393"/>
    </location>
</feature>
<dbReference type="GeneID" id="30206682"/>
<proteinExistence type="predicted"/>
<feature type="compositionally biased region" description="Polar residues" evidence="1">
    <location>
        <begin position="561"/>
        <end position="578"/>
    </location>
</feature>
<dbReference type="KEGG" id="kbi:30206682"/>
<feature type="compositionally biased region" description="Low complexity" evidence="1">
    <location>
        <begin position="580"/>
        <end position="590"/>
    </location>
</feature>
<protein>
    <submittedName>
        <fullName evidence="2">Uncharacterized protein</fullName>
    </submittedName>
</protein>
<feature type="compositionally biased region" description="Low complexity" evidence="1">
    <location>
        <begin position="278"/>
        <end position="370"/>
    </location>
</feature>
<keyword evidence="3" id="KW-1185">Reference proteome</keyword>
<dbReference type="Proteomes" id="UP000092730">
    <property type="component" value="Chromosome 2"/>
</dbReference>
<gene>
    <name evidence="2" type="ORF">I302_103582</name>
</gene>
<name>A0AAJ8K6F8_9TREE</name>